<comment type="similarity">
    <text evidence="1 11">Belongs to the transketolase family.</text>
</comment>
<reference evidence="13 14" key="1">
    <citation type="journal article" date="2019" name="Int. J. Syst. Evol. Microbiol.">
        <title>The Global Catalogue of Microorganisms (GCM) 10K type strain sequencing project: providing services to taxonomists for standard genome sequencing and annotation.</title>
        <authorList>
            <consortium name="The Broad Institute Genomics Platform"/>
            <consortium name="The Broad Institute Genome Sequencing Center for Infectious Disease"/>
            <person name="Wu L."/>
            <person name="Ma J."/>
        </authorList>
    </citation>
    <scope>NUCLEOTIDE SEQUENCE [LARGE SCALE GENOMIC DNA]</scope>
    <source>
        <strain evidence="13 14">JCM 15089</strain>
    </source>
</reference>
<evidence type="ECO:0000313" key="13">
    <source>
        <dbReference type="EMBL" id="GAA0576452.1"/>
    </source>
</evidence>
<dbReference type="Gene3D" id="3.40.50.920">
    <property type="match status" value="1"/>
</dbReference>
<evidence type="ECO:0000256" key="6">
    <source>
        <dbReference type="ARBA" id="ARBA00022837"/>
    </source>
</evidence>
<evidence type="ECO:0000256" key="4">
    <source>
        <dbReference type="ARBA" id="ARBA00022679"/>
    </source>
</evidence>
<evidence type="ECO:0000313" key="14">
    <source>
        <dbReference type="Proteomes" id="UP001499951"/>
    </source>
</evidence>
<name>A0ABN1EWP2_9PROT</name>
<dbReference type="PROSITE" id="PS00802">
    <property type="entry name" value="TRANSKETOLASE_2"/>
    <property type="match status" value="1"/>
</dbReference>
<evidence type="ECO:0000256" key="7">
    <source>
        <dbReference type="ARBA" id="ARBA00022842"/>
    </source>
</evidence>
<organism evidence="13 14">
    <name type="scientific">Rhizomicrobium electricum</name>
    <dbReference type="NCBI Taxonomy" id="480070"/>
    <lineage>
        <taxon>Bacteria</taxon>
        <taxon>Pseudomonadati</taxon>
        <taxon>Pseudomonadota</taxon>
        <taxon>Alphaproteobacteria</taxon>
        <taxon>Micropepsales</taxon>
        <taxon>Micropepsaceae</taxon>
        <taxon>Rhizomicrobium</taxon>
    </lineage>
</organism>
<dbReference type="InterPro" id="IPR020826">
    <property type="entry name" value="Transketolase_BS"/>
</dbReference>
<dbReference type="Pfam" id="PF02779">
    <property type="entry name" value="Transket_pyr"/>
    <property type="match status" value="1"/>
</dbReference>
<dbReference type="EMBL" id="BAAADD010000007">
    <property type="protein sequence ID" value="GAA0576452.1"/>
    <property type="molecule type" value="Genomic_DNA"/>
</dbReference>
<comment type="cofactor">
    <cofactor evidence="11">
        <name>Mg(2+)</name>
        <dbReference type="ChEBI" id="CHEBI:18420"/>
    </cofactor>
    <cofactor evidence="11">
        <name>Ca(2+)</name>
        <dbReference type="ChEBI" id="CHEBI:29108"/>
    </cofactor>
    <cofactor evidence="11">
        <name>Mn(2+)</name>
        <dbReference type="ChEBI" id="CHEBI:29035"/>
    </cofactor>
    <cofactor evidence="11">
        <name>Co(2+)</name>
        <dbReference type="ChEBI" id="CHEBI:48828"/>
    </cofactor>
    <text evidence="11">Binds 1 Mg(2+) ion per subunit. Can also utilize other divalent metal cations, such as Ca(2+), Mn(2+) and Co(2+).</text>
</comment>
<keyword evidence="4 11" id="KW-0808">Transferase</keyword>
<evidence type="ECO:0000256" key="9">
    <source>
        <dbReference type="ARBA" id="ARBA00049473"/>
    </source>
</evidence>
<keyword evidence="14" id="KW-1185">Reference proteome</keyword>
<proteinExistence type="inferred from homology"/>
<dbReference type="CDD" id="cd02012">
    <property type="entry name" value="TPP_TK"/>
    <property type="match status" value="1"/>
</dbReference>
<comment type="function">
    <text evidence="11">Catalyzes the transfer of a two-carbon ketol group from a ketose donor to an aldose acceptor, via a covalent intermediate with the cofactor thiamine pyrophosphate.</text>
</comment>
<dbReference type="InterPro" id="IPR055152">
    <property type="entry name" value="Transketolase-like_C_2"/>
</dbReference>
<dbReference type="InterPro" id="IPR009014">
    <property type="entry name" value="Transketo_C/PFOR_II"/>
</dbReference>
<dbReference type="Pfam" id="PF00456">
    <property type="entry name" value="Transketolase_N"/>
    <property type="match status" value="1"/>
</dbReference>
<keyword evidence="6 11" id="KW-0106">Calcium</keyword>
<keyword evidence="5 11" id="KW-0479">Metal-binding</keyword>
<dbReference type="InterPro" id="IPR049557">
    <property type="entry name" value="Transketolase_CS"/>
</dbReference>
<evidence type="ECO:0000256" key="3">
    <source>
        <dbReference type="ARBA" id="ARBA00013152"/>
    </source>
</evidence>
<dbReference type="Pfam" id="PF22613">
    <property type="entry name" value="Transketolase_C_1"/>
    <property type="match status" value="1"/>
</dbReference>
<evidence type="ECO:0000256" key="5">
    <source>
        <dbReference type="ARBA" id="ARBA00022723"/>
    </source>
</evidence>
<dbReference type="InterPro" id="IPR005474">
    <property type="entry name" value="Transketolase_N"/>
</dbReference>
<dbReference type="SMART" id="SM00861">
    <property type="entry name" value="Transket_pyr"/>
    <property type="match status" value="1"/>
</dbReference>
<dbReference type="SUPFAM" id="SSF52518">
    <property type="entry name" value="Thiamin diphosphate-binding fold (THDP-binding)"/>
    <property type="match status" value="2"/>
</dbReference>
<evidence type="ECO:0000256" key="8">
    <source>
        <dbReference type="ARBA" id="ARBA00023052"/>
    </source>
</evidence>
<dbReference type="PANTHER" id="PTHR43522:SF2">
    <property type="entry name" value="TRANSKETOLASE 1-RELATED"/>
    <property type="match status" value="1"/>
</dbReference>
<dbReference type="InterPro" id="IPR005478">
    <property type="entry name" value="Transketolase_bac-like"/>
</dbReference>
<evidence type="ECO:0000259" key="12">
    <source>
        <dbReference type="SMART" id="SM00861"/>
    </source>
</evidence>
<accession>A0ABN1EWP2</accession>
<dbReference type="InterPro" id="IPR029061">
    <property type="entry name" value="THDP-binding"/>
</dbReference>
<sequence>MSSTPSFQDHTRLLANAIRVLAMDGVQAANSGHPGLPLGMADVATVLFSKFLKFDAADPQWPDRDRFILSGGHGSMLLYSLLYLNGYPKIVLDDLKGFRKLTSHCAGHPEYGMLPGIETTTGPLGQGLANAVGFAMGERIMAARYGDELVNHKTYVFCGDGDLMEGISHEAITLAGHLKLNKLIVLYDDNHITIDGATSLSDSTDPIARFEAAGWATRRADGHNADDVAAALEWAQNSDKPVMIACRTKIGFGSPKKEGTSKAHGEPLGPDEVLATKKNLGWPSLEPFFVPDEILKEWRSIGTRGKDAHKEWATRFNASAKKAEFEAALKADLPQATIDALNAVKKKASEEKPAVATRKASEMALEAINGSWNLTIGGSADLTPSNNTKTKDLKDITPDDFSGRYIHWGIREHAMAAGLNGLALHGGIVPYAGTFLVFSDYCRHSVRLSALMGIRVLYVFTHDSIGVGEDGPTHQPVEHVASLRAIPGLRVYRPADVVETAEAWASALADKNHPSVFVLSRQNMATFRTEHTEENLTAKGGYVAADAPNAKVTLMATGSEVEVAFKARDLLAAEGIAARVVSMPCWELFEQQSATYRESVLGPGTVKVAIEAGLRFGWDRYIGRDGEFVGMSGFGASGPAKEVYKHFAITAEHAAEAAKSALKQ</sequence>
<evidence type="ECO:0000256" key="10">
    <source>
        <dbReference type="NCBIfam" id="TIGR00232"/>
    </source>
</evidence>
<dbReference type="CDD" id="cd07033">
    <property type="entry name" value="TPP_PYR_DXS_TK_like"/>
    <property type="match status" value="1"/>
</dbReference>
<dbReference type="Proteomes" id="UP001499951">
    <property type="component" value="Unassembled WGS sequence"/>
</dbReference>
<keyword evidence="7 11" id="KW-0460">Magnesium</keyword>
<protein>
    <recommendedName>
        <fullName evidence="3 10">Transketolase</fullName>
        <ecNumber evidence="3 10">2.2.1.1</ecNumber>
    </recommendedName>
</protein>
<comment type="catalytic activity">
    <reaction evidence="9 11">
        <text>D-sedoheptulose 7-phosphate + D-glyceraldehyde 3-phosphate = aldehydo-D-ribose 5-phosphate + D-xylulose 5-phosphate</text>
        <dbReference type="Rhea" id="RHEA:10508"/>
        <dbReference type="ChEBI" id="CHEBI:57483"/>
        <dbReference type="ChEBI" id="CHEBI:57737"/>
        <dbReference type="ChEBI" id="CHEBI:58273"/>
        <dbReference type="ChEBI" id="CHEBI:59776"/>
        <dbReference type="EC" id="2.2.1.1"/>
    </reaction>
</comment>
<evidence type="ECO:0000256" key="2">
    <source>
        <dbReference type="ARBA" id="ARBA00011738"/>
    </source>
</evidence>
<dbReference type="EC" id="2.2.1.1" evidence="3 10"/>
<feature type="domain" description="Transketolase-like pyrimidine-binding" evidence="12">
    <location>
        <begin position="355"/>
        <end position="526"/>
    </location>
</feature>
<dbReference type="PROSITE" id="PS00801">
    <property type="entry name" value="TRANSKETOLASE_1"/>
    <property type="match status" value="1"/>
</dbReference>
<dbReference type="RefSeq" id="WP_166936464.1">
    <property type="nucleotide sequence ID" value="NZ_BAAADD010000007.1"/>
</dbReference>
<keyword evidence="8 11" id="KW-0786">Thiamine pyrophosphate</keyword>
<dbReference type="InterPro" id="IPR005475">
    <property type="entry name" value="Transketolase-like_Pyr-bd"/>
</dbReference>
<dbReference type="PANTHER" id="PTHR43522">
    <property type="entry name" value="TRANSKETOLASE"/>
    <property type="match status" value="1"/>
</dbReference>
<comment type="subunit">
    <text evidence="2 11">Homodimer.</text>
</comment>
<dbReference type="Gene3D" id="3.40.50.970">
    <property type="match status" value="2"/>
</dbReference>
<comment type="caution">
    <text evidence="13">The sequence shown here is derived from an EMBL/GenBank/DDBJ whole genome shotgun (WGS) entry which is preliminary data.</text>
</comment>
<dbReference type="SUPFAM" id="SSF52922">
    <property type="entry name" value="TK C-terminal domain-like"/>
    <property type="match status" value="1"/>
</dbReference>
<dbReference type="NCBIfam" id="TIGR00232">
    <property type="entry name" value="tktlase_bact"/>
    <property type="match status" value="1"/>
</dbReference>
<evidence type="ECO:0000256" key="11">
    <source>
        <dbReference type="RuleBase" id="RU004996"/>
    </source>
</evidence>
<evidence type="ECO:0000256" key="1">
    <source>
        <dbReference type="ARBA" id="ARBA00007131"/>
    </source>
</evidence>
<gene>
    <name evidence="13" type="primary">tkt</name>
    <name evidence="13" type="ORF">GCM10008942_26630</name>
</gene>
<comment type="cofactor">
    <cofactor evidence="11">
        <name>thiamine diphosphate</name>
        <dbReference type="ChEBI" id="CHEBI:58937"/>
    </cofactor>
    <text evidence="11">Binds 1 thiamine pyrophosphate per subunit.</text>
</comment>
<dbReference type="InterPro" id="IPR033247">
    <property type="entry name" value="Transketolase_fam"/>
</dbReference>